<sequence>MYKLLQRLLRKSHQMGQEAQQNSGVAELEGNDACFIAHL</sequence>
<dbReference type="Proteomes" id="UP000036681">
    <property type="component" value="Unplaced"/>
</dbReference>
<evidence type="ECO:0000313" key="1">
    <source>
        <dbReference type="Proteomes" id="UP000036681"/>
    </source>
</evidence>
<proteinExistence type="predicted"/>
<organism evidence="1 2">
    <name type="scientific">Ascaris lumbricoides</name>
    <name type="common">Giant roundworm</name>
    <dbReference type="NCBI Taxonomy" id="6252"/>
    <lineage>
        <taxon>Eukaryota</taxon>
        <taxon>Metazoa</taxon>
        <taxon>Ecdysozoa</taxon>
        <taxon>Nematoda</taxon>
        <taxon>Chromadorea</taxon>
        <taxon>Rhabditida</taxon>
        <taxon>Spirurina</taxon>
        <taxon>Ascaridomorpha</taxon>
        <taxon>Ascaridoidea</taxon>
        <taxon>Ascarididae</taxon>
        <taxon>Ascaris</taxon>
    </lineage>
</organism>
<dbReference type="WBParaSite" id="ALUE_0000677801-mRNA-1">
    <property type="protein sequence ID" value="ALUE_0000677801-mRNA-1"/>
    <property type="gene ID" value="ALUE_0000677801"/>
</dbReference>
<reference evidence="2" key="1">
    <citation type="submission" date="2017-02" db="UniProtKB">
        <authorList>
            <consortium name="WormBaseParasite"/>
        </authorList>
    </citation>
    <scope>IDENTIFICATION</scope>
</reference>
<protein>
    <submittedName>
        <fullName evidence="2">Transcriptional regulator</fullName>
    </submittedName>
</protein>
<evidence type="ECO:0000313" key="2">
    <source>
        <dbReference type="WBParaSite" id="ALUE_0000677801-mRNA-1"/>
    </source>
</evidence>
<accession>A0A0M3HV59</accession>
<name>A0A0M3HV59_ASCLU</name>
<dbReference type="AlphaFoldDB" id="A0A0M3HV59"/>
<keyword evidence="1" id="KW-1185">Reference proteome</keyword>